<evidence type="ECO:0000313" key="2">
    <source>
        <dbReference type="Proteomes" id="UP000515909"/>
    </source>
</evidence>
<dbReference type="RefSeq" id="WP_187036842.1">
    <property type="nucleotide sequence ID" value="NZ_CP060286.1"/>
</dbReference>
<dbReference type="KEGG" id="cfem:HCR03_04550"/>
<protein>
    <submittedName>
        <fullName evidence="1">Uncharacterized protein</fullName>
    </submittedName>
</protein>
<dbReference type="Proteomes" id="UP000515909">
    <property type="component" value="Chromosome"/>
</dbReference>
<sequence length="101" mass="11680">MKEQIDYGYFEDNYPDDLTGINVLIDCMTNMLQSPTTRIGGFIQDRAALRPYIENVDTEKIQGFLDHMKGKSMRNVRNVNAYWQSALIDFLRGQELTLLTV</sequence>
<organism evidence="1 2">
    <name type="scientific">Caproicibacter fermentans</name>
    <dbReference type="NCBI Taxonomy" id="2576756"/>
    <lineage>
        <taxon>Bacteria</taxon>
        <taxon>Bacillati</taxon>
        <taxon>Bacillota</taxon>
        <taxon>Clostridia</taxon>
        <taxon>Eubacteriales</taxon>
        <taxon>Acutalibacteraceae</taxon>
        <taxon>Caproicibacter</taxon>
    </lineage>
</organism>
<proteinExistence type="predicted"/>
<name>A0A7G8TD47_9FIRM</name>
<accession>A0A7G8TD47</accession>
<gene>
    <name evidence="1" type="ORF">HCR03_04550</name>
</gene>
<reference evidence="1 2" key="1">
    <citation type="submission" date="2020-08" db="EMBL/GenBank/DDBJ databases">
        <title>The isolate Caproiciproducens sp. 7D4C2 produces n-caproate at mildly acidic conditions from hexoses: genome and rBOX comparison with related strains and chain-elongating bacteria.</title>
        <authorList>
            <person name="Esquivel-Elizondo S."/>
            <person name="Bagci C."/>
            <person name="Temovska M."/>
            <person name="Jeon B.S."/>
            <person name="Bessarab I."/>
            <person name="Williams R.B.H."/>
            <person name="Huson D.H."/>
            <person name="Angenent L.T."/>
        </authorList>
    </citation>
    <scope>NUCLEOTIDE SEQUENCE [LARGE SCALE GENOMIC DNA]</scope>
    <source>
        <strain evidence="1 2">7D4C2</strain>
    </source>
</reference>
<dbReference type="AlphaFoldDB" id="A0A7G8TD47"/>
<dbReference type="EMBL" id="CP060286">
    <property type="protein sequence ID" value="QNK41538.1"/>
    <property type="molecule type" value="Genomic_DNA"/>
</dbReference>
<evidence type="ECO:0000313" key="1">
    <source>
        <dbReference type="EMBL" id="QNK41538.1"/>
    </source>
</evidence>